<dbReference type="GeneID" id="36622700"/>
<dbReference type="Proteomes" id="UP000241690">
    <property type="component" value="Unassembled WGS sequence"/>
</dbReference>
<evidence type="ECO:0000313" key="2">
    <source>
        <dbReference type="Proteomes" id="UP000241690"/>
    </source>
</evidence>
<reference evidence="1 2" key="1">
    <citation type="submission" date="2016-07" db="EMBL/GenBank/DDBJ databases">
        <title>Multiple horizontal gene transfer events from other fungi enriched the ability of initially mycotrophic Trichoderma (Ascomycota) to feed on dead plant biomass.</title>
        <authorList>
            <consortium name="DOE Joint Genome Institute"/>
            <person name="Aerts A."/>
            <person name="Atanasova L."/>
            <person name="Chenthamara K."/>
            <person name="Zhang J."/>
            <person name="Grujic M."/>
            <person name="Henrissat B."/>
            <person name="Kuo A."/>
            <person name="Salamov A."/>
            <person name="Lipzen A."/>
            <person name="Labutti K."/>
            <person name="Barry K."/>
            <person name="Miao Y."/>
            <person name="Rahimi M.J."/>
            <person name="Shen Q."/>
            <person name="Grigoriev I.V."/>
            <person name="Kubicek C.P."/>
            <person name="Druzhinina I.S."/>
        </authorList>
    </citation>
    <scope>NUCLEOTIDE SEQUENCE [LARGE SCALE GENOMIC DNA]</scope>
    <source>
        <strain evidence="1 2">CBS 226.95</strain>
    </source>
</reference>
<dbReference type="RefSeq" id="XP_024778904.1">
    <property type="nucleotide sequence ID" value="XM_024914135.1"/>
</dbReference>
<dbReference type="AlphaFoldDB" id="A0A2T4AQ90"/>
<keyword evidence="2" id="KW-1185">Reference proteome</keyword>
<organism evidence="1 2">
    <name type="scientific">Trichoderma harzianum CBS 226.95</name>
    <dbReference type="NCBI Taxonomy" id="983964"/>
    <lineage>
        <taxon>Eukaryota</taxon>
        <taxon>Fungi</taxon>
        <taxon>Dikarya</taxon>
        <taxon>Ascomycota</taxon>
        <taxon>Pezizomycotina</taxon>
        <taxon>Sordariomycetes</taxon>
        <taxon>Hypocreomycetidae</taxon>
        <taxon>Hypocreales</taxon>
        <taxon>Hypocreaceae</taxon>
        <taxon>Trichoderma</taxon>
    </lineage>
</organism>
<evidence type="ECO:0000313" key="1">
    <source>
        <dbReference type="EMBL" id="PTB59227.1"/>
    </source>
</evidence>
<sequence>MGCRDSEKKISSGQLMVVCLSLGMACNIQVKERHRTREGRECRERRPVLASDTVHTPPLCLCFLRPCMQEERRQWDWMPVLHGRWVSRGVEMKKRRIRNFGI</sequence>
<dbReference type="PROSITE" id="PS51257">
    <property type="entry name" value="PROKAR_LIPOPROTEIN"/>
    <property type="match status" value="1"/>
</dbReference>
<proteinExistence type="predicted"/>
<dbReference type="EMBL" id="KZ679676">
    <property type="protein sequence ID" value="PTB59227.1"/>
    <property type="molecule type" value="Genomic_DNA"/>
</dbReference>
<accession>A0A2T4AQ90</accession>
<name>A0A2T4AQ90_TRIHA</name>
<protein>
    <submittedName>
        <fullName evidence="1">Uncharacterized protein</fullName>
    </submittedName>
</protein>
<gene>
    <name evidence="1" type="ORF">M431DRAFT_297962</name>
</gene>